<evidence type="ECO:0000313" key="3">
    <source>
        <dbReference type="EnsemblPlants" id="RCW19302"/>
    </source>
</evidence>
<feature type="transmembrane region" description="Helical" evidence="1">
    <location>
        <begin position="103"/>
        <end position="121"/>
    </location>
</feature>
<reference evidence="2" key="2">
    <citation type="submission" date="2018-07" db="EMBL/GenBank/DDBJ databases">
        <title>WGS assembly of Glycine max.</title>
        <authorList>
            <person name="Schmutz J."/>
            <person name="Cannon S."/>
            <person name="Schlueter J."/>
            <person name="Ma J."/>
            <person name="Mitros T."/>
            <person name="Nelson W."/>
            <person name="Hyten D."/>
            <person name="Song Q."/>
            <person name="Thelen J."/>
            <person name="Cheng J."/>
            <person name="Xu D."/>
            <person name="Hellsten U."/>
            <person name="May G."/>
            <person name="Yu Y."/>
            <person name="Sakurai T."/>
            <person name="Umezawa T."/>
            <person name="Bhattacharyya M."/>
            <person name="Sandhu D."/>
            <person name="Valliyodan B."/>
            <person name="Lindquist E."/>
            <person name="Peto M."/>
            <person name="Grant D."/>
            <person name="Shu S."/>
            <person name="Goodstein D."/>
            <person name="Barry K."/>
            <person name="Futrell-Griggs M."/>
            <person name="Abernathy B."/>
            <person name="Du J."/>
            <person name="Tian Z."/>
            <person name="Zhu L."/>
            <person name="Gill N."/>
            <person name="Joshi T."/>
            <person name="Libault M."/>
            <person name="Sethuraman A."/>
            <person name="Zhang X."/>
            <person name="Shinozaki K."/>
            <person name="Nguyen H."/>
            <person name="Wing R."/>
            <person name="Cregan P."/>
            <person name="Specht J."/>
            <person name="Grimwood J."/>
            <person name="Rokhsar D."/>
            <person name="Stacey G."/>
            <person name="Shoemaker R."/>
            <person name="Jackson S."/>
        </authorList>
    </citation>
    <scope>NUCLEOTIDE SEQUENCE</scope>
    <source>
        <tissue evidence="2">Callus</tissue>
    </source>
</reference>
<reference evidence="3" key="3">
    <citation type="submission" date="2019-01" db="UniProtKB">
        <authorList>
            <consortium name="EnsemblPlants"/>
        </authorList>
    </citation>
    <scope>IDENTIFICATION</scope>
    <source>
        <strain evidence="3">Williams 82</strain>
    </source>
</reference>
<sequence length="274" mass="32080">MVYFEIYLQEILVKTSNIVNLPHESHDDDFTIFADYDFIDYRNSYRPDLIIDKFNKDYVLKLILIGFIYMFVSAIITITLASKLHSKEKKMTLKEMVQKPFDLSKLRGSFVTSVYVLFLTTTHQLGLRFIVLNYHVYLKDLSFYVLFAVIAAWHSLRMYLEWSAMWNMSLVISVLEGIYGVDAFSSSTYFSRGCHRRGLFLMMIFFAWGHLLRLPCYHVGGYEQGNAIFVQVGLFCMVNPLKWVACMIYFHDCKERKLKKKTDEESGIDVKNGL</sequence>
<dbReference type="PaxDb" id="3847-GLYMA08G39821.1"/>
<dbReference type="STRING" id="3847.A0A368UM67"/>
<dbReference type="ExpressionAtlas" id="A0A368UM67">
    <property type="expression patterns" value="baseline"/>
</dbReference>
<feature type="transmembrane region" description="Helical" evidence="1">
    <location>
        <begin position="141"/>
        <end position="160"/>
    </location>
</feature>
<evidence type="ECO:0000313" key="2">
    <source>
        <dbReference type="EMBL" id="RCW19302.1"/>
    </source>
</evidence>
<gene>
    <name evidence="2" type="ORF">GLYMA_08G288200</name>
</gene>
<dbReference type="Gramene" id="RCW19302">
    <property type="protein sequence ID" value="RCW19302"/>
    <property type="gene ID" value="GLYMA_08G288200"/>
</dbReference>
<organism evidence="2">
    <name type="scientific">Glycine max</name>
    <name type="common">Soybean</name>
    <name type="synonym">Glycine hispida</name>
    <dbReference type="NCBI Taxonomy" id="3847"/>
    <lineage>
        <taxon>Eukaryota</taxon>
        <taxon>Viridiplantae</taxon>
        <taxon>Streptophyta</taxon>
        <taxon>Embryophyta</taxon>
        <taxon>Tracheophyta</taxon>
        <taxon>Spermatophyta</taxon>
        <taxon>Magnoliopsida</taxon>
        <taxon>eudicotyledons</taxon>
        <taxon>Gunneridae</taxon>
        <taxon>Pentapetalae</taxon>
        <taxon>rosids</taxon>
        <taxon>fabids</taxon>
        <taxon>Fabales</taxon>
        <taxon>Fabaceae</taxon>
        <taxon>Papilionoideae</taxon>
        <taxon>50 kb inversion clade</taxon>
        <taxon>NPAAA clade</taxon>
        <taxon>indigoferoid/millettioid clade</taxon>
        <taxon>Phaseoleae</taxon>
        <taxon>Glycine</taxon>
        <taxon>Glycine subgen. Soja</taxon>
    </lineage>
</organism>
<keyword evidence="1" id="KW-0472">Membrane</keyword>
<dbReference type="Proteomes" id="UP000008827">
    <property type="component" value="Chromosome 8"/>
</dbReference>
<feature type="transmembrane region" description="Helical" evidence="1">
    <location>
        <begin position="58"/>
        <end position="82"/>
    </location>
</feature>
<keyword evidence="1" id="KW-1133">Transmembrane helix</keyword>
<keyword evidence="4" id="KW-1185">Reference proteome</keyword>
<proteinExistence type="predicted"/>
<dbReference type="EnsemblPlants" id="RCW19302">
    <property type="protein sequence ID" value="RCW19302"/>
    <property type="gene ID" value="GLYMA_08G288200"/>
</dbReference>
<dbReference type="InParanoid" id="A0A368UM67"/>
<dbReference type="OMA" id="AVIAAWH"/>
<name>A0A368UM67_SOYBN</name>
<dbReference type="PANTHER" id="PTHR36714">
    <property type="entry name" value="T23E23.1"/>
    <property type="match status" value="1"/>
</dbReference>
<dbReference type="AlphaFoldDB" id="A0A368UM67"/>
<accession>A0A368UM67</accession>
<feature type="transmembrane region" description="Helical" evidence="1">
    <location>
        <begin position="226"/>
        <end position="250"/>
    </location>
</feature>
<protein>
    <submittedName>
        <fullName evidence="2 3">Uncharacterized protein</fullName>
    </submittedName>
</protein>
<dbReference type="EMBL" id="CM000841">
    <property type="protein sequence ID" value="RCW19302.1"/>
    <property type="molecule type" value="Genomic_DNA"/>
</dbReference>
<dbReference type="FunCoup" id="A0A368UM67">
    <property type="interactions" value="70"/>
</dbReference>
<reference evidence="2 3" key="1">
    <citation type="journal article" date="2010" name="Nature">
        <title>Genome sequence of the palaeopolyploid soybean.</title>
        <authorList>
            <person name="Schmutz J."/>
            <person name="Cannon S.B."/>
            <person name="Schlueter J."/>
            <person name="Ma J."/>
            <person name="Mitros T."/>
            <person name="Nelson W."/>
            <person name="Hyten D.L."/>
            <person name="Song Q."/>
            <person name="Thelen J.J."/>
            <person name="Cheng J."/>
            <person name="Xu D."/>
            <person name="Hellsten U."/>
            <person name="May G.D."/>
            <person name="Yu Y."/>
            <person name="Sakurai T."/>
            <person name="Umezawa T."/>
            <person name="Bhattacharyya M.K."/>
            <person name="Sandhu D."/>
            <person name="Valliyodan B."/>
            <person name="Lindquist E."/>
            <person name="Peto M."/>
            <person name="Grant D."/>
            <person name="Shu S."/>
            <person name="Goodstein D."/>
            <person name="Barry K."/>
            <person name="Futrell-Griggs M."/>
            <person name="Abernathy B."/>
            <person name="Du J."/>
            <person name="Tian Z."/>
            <person name="Zhu L."/>
            <person name="Gill N."/>
            <person name="Joshi T."/>
            <person name="Libault M."/>
            <person name="Sethuraman A."/>
            <person name="Zhang X.-C."/>
            <person name="Shinozaki K."/>
            <person name="Nguyen H.T."/>
            <person name="Wing R.A."/>
            <person name="Cregan P."/>
            <person name="Specht J."/>
            <person name="Grimwood J."/>
            <person name="Rokhsar D."/>
            <person name="Stacey G."/>
            <person name="Shoemaker R.C."/>
            <person name="Jackson S.A."/>
        </authorList>
    </citation>
    <scope>NUCLEOTIDE SEQUENCE [LARGE SCALE GENOMIC DNA]</scope>
    <source>
        <strain evidence="3">cv. Williams 82</strain>
        <tissue evidence="2">Callus</tissue>
    </source>
</reference>
<feature type="transmembrane region" description="Helical" evidence="1">
    <location>
        <begin position="199"/>
        <end position="220"/>
    </location>
</feature>
<keyword evidence="1" id="KW-0812">Transmembrane</keyword>
<dbReference type="OrthoDB" id="1095660at2759"/>
<evidence type="ECO:0000256" key="1">
    <source>
        <dbReference type="SAM" id="Phobius"/>
    </source>
</evidence>
<dbReference type="PANTHER" id="PTHR36714:SF7">
    <property type="entry name" value="TRANSMEMBRANE PROTEIN"/>
    <property type="match status" value="1"/>
</dbReference>
<evidence type="ECO:0000313" key="4">
    <source>
        <dbReference type="Proteomes" id="UP000008827"/>
    </source>
</evidence>